<evidence type="ECO:0000256" key="12">
    <source>
        <dbReference type="ARBA" id="ARBA00022989"/>
    </source>
</evidence>
<evidence type="ECO:0000313" key="20">
    <source>
        <dbReference type="EMBL" id="MTK20338.1"/>
    </source>
</evidence>
<keyword evidence="11" id="KW-0812">Transmembrane</keyword>
<evidence type="ECO:0000256" key="19">
    <source>
        <dbReference type="RuleBase" id="RU003750"/>
    </source>
</evidence>
<dbReference type="EC" id="2.7.8.5" evidence="6 18"/>
<evidence type="ECO:0000256" key="14">
    <source>
        <dbReference type="ARBA" id="ARBA00023136"/>
    </source>
</evidence>
<comment type="catalytic activity">
    <reaction evidence="17">
        <text>a CDP-1,2-diacyl-sn-glycerol + sn-glycerol 3-phosphate = a 1,2-diacyl-sn-glycero-3-phospho-(1'-sn-glycero-3'-phosphate) + CMP + H(+)</text>
        <dbReference type="Rhea" id="RHEA:12593"/>
        <dbReference type="ChEBI" id="CHEBI:15378"/>
        <dbReference type="ChEBI" id="CHEBI:57597"/>
        <dbReference type="ChEBI" id="CHEBI:58332"/>
        <dbReference type="ChEBI" id="CHEBI:60110"/>
        <dbReference type="ChEBI" id="CHEBI:60377"/>
        <dbReference type="EC" id="2.7.8.5"/>
    </reaction>
</comment>
<evidence type="ECO:0000256" key="16">
    <source>
        <dbReference type="ARBA" id="ARBA00023264"/>
    </source>
</evidence>
<dbReference type="GO" id="GO:0046474">
    <property type="term" value="P:glycerophospholipid biosynthetic process"/>
    <property type="evidence" value="ECO:0007669"/>
    <property type="project" value="TreeGrafter"/>
</dbReference>
<protein>
    <recommendedName>
        <fullName evidence="7 18">CDP-diacylglycerol--glycerol-3-phosphate 3-phosphatidyltransferase</fullName>
        <ecNumber evidence="6 18">2.7.8.5</ecNumber>
    </recommendedName>
</protein>
<keyword evidence="15" id="KW-0594">Phospholipid biosynthesis</keyword>
<name>A0A173T4A8_9FIRM</name>
<evidence type="ECO:0000256" key="9">
    <source>
        <dbReference type="ARBA" id="ARBA00022516"/>
    </source>
</evidence>
<comment type="caution">
    <text evidence="20">The sequence shown here is derived from an EMBL/GenBank/DDBJ whole genome shotgun (WGS) entry which is preliminary data.</text>
</comment>
<keyword evidence="13" id="KW-0443">Lipid metabolism</keyword>
<keyword evidence="14" id="KW-0472">Membrane</keyword>
<organism evidence="20 21">
    <name type="scientific">Turicibacter sanguinis</name>
    <dbReference type="NCBI Taxonomy" id="154288"/>
    <lineage>
        <taxon>Bacteria</taxon>
        <taxon>Bacillati</taxon>
        <taxon>Bacillota</taxon>
        <taxon>Erysipelotrichia</taxon>
        <taxon>Erysipelotrichales</taxon>
        <taxon>Turicibacteraceae</taxon>
        <taxon>Turicibacter</taxon>
    </lineage>
</organism>
<evidence type="ECO:0000256" key="4">
    <source>
        <dbReference type="ARBA" id="ARBA00005189"/>
    </source>
</evidence>
<dbReference type="EMBL" id="WMQE01000004">
    <property type="protein sequence ID" value="MTK20338.1"/>
    <property type="molecule type" value="Genomic_DNA"/>
</dbReference>
<keyword evidence="16" id="KW-1208">Phospholipid metabolism</keyword>
<keyword evidence="12" id="KW-1133">Transmembrane helix</keyword>
<dbReference type="PANTHER" id="PTHR14269">
    <property type="entry name" value="CDP-DIACYLGLYCEROL--GLYCEROL-3-PHOSPHATE 3-PHOSPHATIDYLTRANSFERASE-RELATED"/>
    <property type="match status" value="1"/>
</dbReference>
<dbReference type="AlphaFoldDB" id="A0A173T4A8"/>
<comment type="pathway">
    <text evidence="3">Phospholipid metabolism; phosphatidylglycerol biosynthesis; phosphatidylglycerol from CDP-diacylglycerol: step 1/2.</text>
</comment>
<dbReference type="Proteomes" id="UP000487649">
    <property type="component" value="Unassembled WGS sequence"/>
</dbReference>
<dbReference type="InterPro" id="IPR000462">
    <property type="entry name" value="CDP-OH_P_trans"/>
</dbReference>
<evidence type="ECO:0000256" key="17">
    <source>
        <dbReference type="ARBA" id="ARBA00048586"/>
    </source>
</evidence>
<dbReference type="PROSITE" id="PS00379">
    <property type="entry name" value="CDP_ALCOHOL_P_TRANSF"/>
    <property type="match status" value="1"/>
</dbReference>
<dbReference type="InterPro" id="IPR004570">
    <property type="entry name" value="Phosphatidylglycerol_P_synth"/>
</dbReference>
<dbReference type="Pfam" id="PF01066">
    <property type="entry name" value="CDP-OH_P_transf"/>
    <property type="match status" value="1"/>
</dbReference>
<dbReference type="FunFam" id="1.20.120.1760:FF:000004">
    <property type="entry name" value="CDP-diacylglycerol--glycerol-3-phosphate 3-phosphatidyltransferase"/>
    <property type="match status" value="1"/>
</dbReference>
<dbReference type="GO" id="GO:0008444">
    <property type="term" value="F:CDP-diacylglycerol-glycerol-3-phosphate 3-phosphatidyltransferase activity"/>
    <property type="evidence" value="ECO:0007669"/>
    <property type="project" value="UniProtKB-UniRule"/>
</dbReference>
<comment type="pathway">
    <text evidence="4">Lipid metabolism.</text>
</comment>
<proteinExistence type="inferred from homology"/>
<dbReference type="OrthoDB" id="9796672at2"/>
<dbReference type="Gene3D" id="1.20.120.1760">
    <property type="match status" value="1"/>
</dbReference>
<evidence type="ECO:0000256" key="11">
    <source>
        <dbReference type="ARBA" id="ARBA00022692"/>
    </source>
</evidence>
<dbReference type="InterPro" id="IPR048254">
    <property type="entry name" value="CDP_ALCOHOL_P_TRANSF_CS"/>
</dbReference>
<evidence type="ECO:0000256" key="5">
    <source>
        <dbReference type="ARBA" id="ARBA00010441"/>
    </source>
</evidence>
<dbReference type="RefSeq" id="WP_006785424.1">
    <property type="nucleotide sequence ID" value="NZ_CABJBH010000007.1"/>
</dbReference>
<comment type="subcellular location">
    <subcellularLocation>
        <location evidence="2">Cell membrane</location>
        <topology evidence="2">Multi-pass membrane protein</topology>
    </subcellularLocation>
</comment>
<evidence type="ECO:0000256" key="18">
    <source>
        <dbReference type="NCBIfam" id="TIGR00560"/>
    </source>
</evidence>
<evidence type="ECO:0000256" key="8">
    <source>
        <dbReference type="ARBA" id="ARBA00022475"/>
    </source>
</evidence>
<reference evidence="20 21" key="1">
    <citation type="journal article" date="2019" name="Nat. Med.">
        <title>A library of human gut bacterial isolates paired with longitudinal multiomics data enables mechanistic microbiome research.</title>
        <authorList>
            <person name="Poyet M."/>
            <person name="Groussin M."/>
            <person name="Gibbons S.M."/>
            <person name="Avila-Pacheco J."/>
            <person name="Jiang X."/>
            <person name="Kearney S.M."/>
            <person name="Perrotta A.R."/>
            <person name="Berdy B."/>
            <person name="Zhao S."/>
            <person name="Lieberman T.D."/>
            <person name="Swanson P.K."/>
            <person name="Smith M."/>
            <person name="Roesemann S."/>
            <person name="Alexander J.E."/>
            <person name="Rich S.A."/>
            <person name="Livny J."/>
            <person name="Vlamakis H."/>
            <person name="Clish C."/>
            <person name="Bullock K."/>
            <person name="Deik A."/>
            <person name="Scott J."/>
            <person name="Pierce K.A."/>
            <person name="Xavier R.J."/>
            <person name="Alm E.J."/>
        </authorList>
    </citation>
    <scope>NUCLEOTIDE SEQUENCE [LARGE SCALE GENOMIC DNA]</scope>
    <source>
        <strain evidence="20 21">BIOML-A198</strain>
    </source>
</reference>
<evidence type="ECO:0000256" key="1">
    <source>
        <dbReference type="ARBA" id="ARBA00003973"/>
    </source>
</evidence>
<dbReference type="GeneID" id="60059125"/>
<dbReference type="PIRSF" id="PIRSF000847">
    <property type="entry name" value="Phos_ph_gly_syn"/>
    <property type="match status" value="1"/>
</dbReference>
<evidence type="ECO:0000256" key="10">
    <source>
        <dbReference type="ARBA" id="ARBA00022679"/>
    </source>
</evidence>
<keyword evidence="9" id="KW-0444">Lipid biosynthesis</keyword>
<keyword evidence="10 19" id="KW-0808">Transferase</keyword>
<sequence length="193" mass="21595">MNLANKLTLLRVILIPFFIVCFYIPNLVFNVVNLNDYQIPFANILALIIFLVAAITDFIDGYIARKYNMITDFGKFMDPLADKLLVTAALLMLLENTLISGWVVFVILAREFIVTGFRTIAASKGVVIAAGWLGKIKTVVQFIMISTLLLLNYPFELLNLPVDQIFVALAVILTLASGVEYIYKNLHIFDGAK</sequence>
<evidence type="ECO:0000256" key="13">
    <source>
        <dbReference type="ARBA" id="ARBA00023098"/>
    </source>
</evidence>
<accession>A0A173T4A8</accession>
<dbReference type="PANTHER" id="PTHR14269:SF62">
    <property type="entry name" value="CDP-DIACYLGLYCEROL--GLYCEROL-3-PHOSPHATE 3-PHOSPHATIDYLTRANSFERASE 1, CHLOROPLASTIC"/>
    <property type="match status" value="1"/>
</dbReference>
<keyword evidence="8" id="KW-1003">Cell membrane</keyword>
<gene>
    <name evidence="20" type="primary">pgsA</name>
    <name evidence="20" type="ORF">GMA92_02640</name>
</gene>
<evidence type="ECO:0000313" key="21">
    <source>
        <dbReference type="Proteomes" id="UP000487649"/>
    </source>
</evidence>
<dbReference type="NCBIfam" id="TIGR00560">
    <property type="entry name" value="pgsA"/>
    <property type="match status" value="1"/>
</dbReference>
<comment type="function">
    <text evidence="1">This protein catalyzes the committed step to the synthesis of the acidic phospholipids.</text>
</comment>
<comment type="similarity">
    <text evidence="5 19">Belongs to the CDP-alcohol phosphatidyltransferase class-I family.</text>
</comment>
<evidence type="ECO:0000256" key="6">
    <source>
        <dbReference type="ARBA" id="ARBA00013170"/>
    </source>
</evidence>
<dbReference type="InterPro" id="IPR043130">
    <property type="entry name" value="CDP-OH_PTrfase_TM_dom"/>
</dbReference>
<evidence type="ECO:0000256" key="2">
    <source>
        <dbReference type="ARBA" id="ARBA00004651"/>
    </source>
</evidence>
<evidence type="ECO:0000256" key="3">
    <source>
        <dbReference type="ARBA" id="ARBA00005042"/>
    </source>
</evidence>
<dbReference type="GO" id="GO:0005886">
    <property type="term" value="C:plasma membrane"/>
    <property type="evidence" value="ECO:0007669"/>
    <property type="project" value="UniProtKB-SubCell"/>
</dbReference>
<evidence type="ECO:0000256" key="15">
    <source>
        <dbReference type="ARBA" id="ARBA00023209"/>
    </source>
</evidence>
<evidence type="ECO:0000256" key="7">
    <source>
        <dbReference type="ARBA" id="ARBA00014944"/>
    </source>
</evidence>
<dbReference type="InterPro" id="IPR050324">
    <property type="entry name" value="CDP-alcohol_PTase-I"/>
</dbReference>